<feature type="chain" id="PRO_5022834796" description="Secreted protein" evidence="2">
    <location>
        <begin position="23"/>
        <end position="277"/>
    </location>
</feature>
<protein>
    <recommendedName>
        <fullName evidence="5">Secreted protein</fullName>
    </recommendedName>
</protein>
<evidence type="ECO:0000313" key="4">
    <source>
        <dbReference type="Proteomes" id="UP000325313"/>
    </source>
</evidence>
<reference evidence="3 4" key="1">
    <citation type="submission" date="2019-05" db="EMBL/GenBank/DDBJ databases">
        <title>Emergence of the Ug99 lineage of the wheat stem rust pathogen through somatic hybridization.</title>
        <authorList>
            <person name="Li F."/>
            <person name="Upadhyaya N.M."/>
            <person name="Sperschneider J."/>
            <person name="Matny O."/>
            <person name="Nguyen-Phuc H."/>
            <person name="Mago R."/>
            <person name="Raley C."/>
            <person name="Miller M.E."/>
            <person name="Silverstein K.A.T."/>
            <person name="Henningsen E."/>
            <person name="Hirsch C.D."/>
            <person name="Visser B."/>
            <person name="Pretorius Z.A."/>
            <person name="Steffenson B.J."/>
            <person name="Schwessinger B."/>
            <person name="Dodds P.N."/>
            <person name="Figueroa M."/>
        </authorList>
    </citation>
    <scope>NUCLEOTIDE SEQUENCE [LARGE SCALE GENOMIC DNA]</scope>
    <source>
        <strain evidence="3 4">Ug99</strain>
    </source>
</reference>
<organism evidence="3 4">
    <name type="scientific">Puccinia graminis f. sp. tritici</name>
    <dbReference type="NCBI Taxonomy" id="56615"/>
    <lineage>
        <taxon>Eukaryota</taxon>
        <taxon>Fungi</taxon>
        <taxon>Dikarya</taxon>
        <taxon>Basidiomycota</taxon>
        <taxon>Pucciniomycotina</taxon>
        <taxon>Pucciniomycetes</taxon>
        <taxon>Pucciniales</taxon>
        <taxon>Pucciniaceae</taxon>
        <taxon>Puccinia</taxon>
    </lineage>
</organism>
<keyword evidence="2" id="KW-0732">Signal</keyword>
<evidence type="ECO:0000256" key="2">
    <source>
        <dbReference type="SAM" id="SignalP"/>
    </source>
</evidence>
<evidence type="ECO:0000313" key="3">
    <source>
        <dbReference type="EMBL" id="KAA1064210.1"/>
    </source>
</evidence>
<feature type="region of interest" description="Disordered" evidence="1">
    <location>
        <begin position="28"/>
        <end position="50"/>
    </location>
</feature>
<feature type="signal peptide" evidence="2">
    <location>
        <begin position="1"/>
        <end position="22"/>
    </location>
</feature>
<evidence type="ECO:0008006" key="5">
    <source>
        <dbReference type="Google" id="ProtNLM"/>
    </source>
</evidence>
<comment type="caution">
    <text evidence="3">The sequence shown here is derived from an EMBL/GenBank/DDBJ whole genome shotgun (WGS) entry which is preliminary data.</text>
</comment>
<accession>A0A5B0LK01</accession>
<dbReference type="Proteomes" id="UP000325313">
    <property type="component" value="Unassembled WGS sequence"/>
</dbReference>
<dbReference type="EMBL" id="VDEP01000514">
    <property type="protein sequence ID" value="KAA1064210.1"/>
    <property type="molecule type" value="Genomic_DNA"/>
</dbReference>
<name>A0A5B0LK01_PUCGR</name>
<sequence>MHITSQSILFAIGLLGFVVADGLLPQSTPMTDDHSSSNPTPSTAKPKKPKHSQCYNYFLNKDKCVFAAKKKSERCPVDSKDQCGHAIPTDMPIVFKSKHKHASQSTMGLEIGPNGINTFASKSEEDEASTEFSAGVPSKKLVRRYDSELDSFPIAGGDGICGNYKDTAPGVCLWASAADVPGSLSGGWINGTFTKPCGRQVFIQRKGFPEHTVYAPVVDGCTFNATTEEPGCFRIAFTQATFNELNPTQKEIDDKIIHELVWDFDNALGTKPENAAI</sequence>
<proteinExistence type="predicted"/>
<dbReference type="AlphaFoldDB" id="A0A5B0LK01"/>
<evidence type="ECO:0000256" key="1">
    <source>
        <dbReference type="SAM" id="MobiDB-lite"/>
    </source>
</evidence>
<gene>
    <name evidence="3" type="ORF">PGTUg99_010301</name>
</gene>